<dbReference type="InterPro" id="IPR036575">
    <property type="entry name" value="TFIIS_cen_dom_sf"/>
</dbReference>
<evidence type="ECO:0000313" key="3">
    <source>
        <dbReference type="EMBL" id="EAR90879.1"/>
    </source>
</evidence>
<dbReference type="HOGENOM" id="CLU_245847_0_0_1"/>
<feature type="compositionally biased region" description="Low complexity" evidence="2">
    <location>
        <begin position="710"/>
        <end position="721"/>
    </location>
</feature>
<feature type="region of interest" description="Disordered" evidence="2">
    <location>
        <begin position="1209"/>
        <end position="1234"/>
    </location>
</feature>
<proteinExistence type="predicted"/>
<feature type="region of interest" description="Disordered" evidence="2">
    <location>
        <begin position="1525"/>
        <end position="1563"/>
    </location>
</feature>
<feature type="compositionally biased region" description="Acidic residues" evidence="2">
    <location>
        <begin position="877"/>
        <end position="893"/>
    </location>
</feature>
<feature type="compositionally biased region" description="Basic and acidic residues" evidence="2">
    <location>
        <begin position="580"/>
        <end position="593"/>
    </location>
</feature>
<feature type="compositionally biased region" description="Polar residues" evidence="2">
    <location>
        <begin position="100"/>
        <end position="111"/>
    </location>
</feature>
<feature type="compositionally biased region" description="Acidic residues" evidence="2">
    <location>
        <begin position="1255"/>
        <end position="1268"/>
    </location>
</feature>
<dbReference type="GO" id="GO:0006351">
    <property type="term" value="P:DNA-templated transcription"/>
    <property type="evidence" value="ECO:0007669"/>
    <property type="project" value="InterPro"/>
</dbReference>
<feature type="compositionally biased region" description="Polar residues" evidence="2">
    <location>
        <begin position="370"/>
        <end position="398"/>
    </location>
</feature>
<organism evidence="3 4">
    <name type="scientific">Tetrahymena thermophila (strain SB210)</name>
    <dbReference type="NCBI Taxonomy" id="312017"/>
    <lineage>
        <taxon>Eukaryota</taxon>
        <taxon>Sar</taxon>
        <taxon>Alveolata</taxon>
        <taxon>Ciliophora</taxon>
        <taxon>Intramacronucleata</taxon>
        <taxon>Oligohymenophorea</taxon>
        <taxon>Hymenostomatida</taxon>
        <taxon>Tetrahymenina</taxon>
        <taxon>Tetrahymenidae</taxon>
        <taxon>Tetrahymena</taxon>
    </lineage>
</organism>
<evidence type="ECO:0000256" key="1">
    <source>
        <dbReference type="SAM" id="Coils"/>
    </source>
</evidence>
<feature type="compositionally biased region" description="Low complexity" evidence="2">
    <location>
        <begin position="169"/>
        <end position="181"/>
    </location>
</feature>
<feature type="compositionally biased region" description="Acidic residues" evidence="2">
    <location>
        <begin position="283"/>
        <end position="292"/>
    </location>
</feature>
<feature type="compositionally biased region" description="Basic and acidic residues" evidence="2">
    <location>
        <begin position="644"/>
        <end position="653"/>
    </location>
</feature>
<dbReference type="EMBL" id="GG662793">
    <property type="protein sequence ID" value="EAR90879.1"/>
    <property type="molecule type" value="Genomic_DNA"/>
</dbReference>
<reference evidence="4" key="1">
    <citation type="journal article" date="2006" name="PLoS Biol.">
        <title>Macronuclear genome sequence of the ciliate Tetrahymena thermophila, a model eukaryote.</title>
        <authorList>
            <person name="Eisen J.A."/>
            <person name="Coyne R.S."/>
            <person name="Wu M."/>
            <person name="Wu D."/>
            <person name="Thiagarajan M."/>
            <person name="Wortman J.R."/>
            <person name="Badger J.H."/>
            <person name="Ren Q."/>
            <person name="Amedeo P."/>
            <person name="Jones K.M."/>
            <person name="Tallon L.J."/>
            <person name="Delcher A.L."/>
            <person name="Salzberg S.L."/>
            <person name="Silva J.C."/>
            <person name="Haas B.J."/>
            <person name="Majoros W.H."/>
            <person name="Farzad M."/>
            <person name="Carlton J.M."/>
            <person name="Smith R.K. Jr."/>
            <person name="Garg J."/>
            <person name="Pearlman R.E."/>
            <person name="Karrer K.M."/>
            <person name="Sun L."/>
            <person name="Manning G."/>
            <person name="Elde N.C."/>
            <person name="Turkewitz A.P."/>
            <person name="Asai D.J."/>
            <person name="Wilkes D.E."/>
            <person name="Wang Y."/>
            <person name="Cai H."/>
            <person name="Collins K."/>
            <person name="Stewart B.A."/>
            <person name="Lee S.R."/>
            <person name="Wilamowska K."/>
            <person name="Weinberg Z."/>
            <person name="Ruzzo W.L."/>
            <person name="Wloga D."/>
            <person name="Gaertig J."/>
            <person name="Frankel J."/>
            <person name="Tsao C.-C."/>
            <person name="Gorovsky M.A."/>
            <person name="Keeling P.J."/>
            <person name="Waller R.F."/>
            <person name="Patron N.J."/>
            <person name="Cherry J.M."/>
            <person name="Stover N.A."/>
            <person name="Krieger C.J."/>
            <person name="del Toro C."/>
            <person name="Ryder H.F."/>
            <person name="Williamson S.C."/>
            <person name="Barbeau R.A."/>
            <person name="Hamilton E.P."/>
            <person name="Orias E."/>
        </authorList>
    </citation>
    <scope>NUCLEOTIDE SEQUENCE [LARGE SCALE GENOMIC DNA]</scope>
    <source>
        <strain evidence="4">SB210</strain>
    </source>
</reference>
<name>I7MI49_TETTS</name>
<feature type="compositionally biased region" description="Basic and acidic residues" evidence="2">
    <location>
        <begin position="722"/>
        <end position="734"/>
    </location>
</feature>
<feature type="compositionally biased region" description="Polar residues" evidence="2">
    <location>
        <begin position="852"/>
        <end position="864"/>
    </location>
</feature>
<feature type="compositionally biased region" description="Low complexity" evidence="2">
    <location>
        <begin position="439"/>
        <end position="495"/>
    </location>
</feature>
<dbReference type="GeneID" id="7827753"/>
<dbReference type="SUPFAM" id="SSF46942">
    <property type="entry name" value="Elongation factor TFIIS domain 2"/>
    <property type="match status" value="1"/>
</dbReference>
<feature type="region of interest" description="Disordered" evidence="2">
    <location>
        <begin position="95"/>
        <end position="536"/>
    </location>
</feature>
<dbReference type="InParanoid" id="I7MI49"/>
<feature type="compositionally biased region" description="Basic and acidic residues" evidence="2">
    <location>
        <begin position="625"/>
        <end position="635"/>
    </location>
</feature>
<feature type="compositionally biased region" description="Low complexity" evidence="2">
    <location>
        <begin position="405"/>
        <end position="427"/>
    </location>
</feature>
<feature type="region of interest" description="Disordered" evidence="2">
    <location>
        <begin position="1252"/>
        <end position="1271"/>
    </location>
</feature>
<feature type="region of interest" description="Disordered" evidence="2">
    <location>
        <begin position="813"/>
        <end position="986"/>
    </location>
</feature>
<feature type="compositionally biased region" description="Polar residues" evidence="2">
    <location>
        <begin position="241"/>
        <end position="250"/>
    </location>
</feature>
<accession>I7MI49</accession>
<feature type="compositionally biased region" description="Basic and acidic residues" evidence="2">
    <location>
        <begin position="751"/>
        <end position="766"/>
    </location>
</feature>
<feature type="compositionally biased region" description="Polar residues" evidence="2">
    <location>
        <begin position="955"/>
        <end position="964"/>
    </location>
</feature>
<feature type="compositionally biased region" description="Low complexity" evidence="2">
    <location>
        <begin position="326"/>
        <end position="340"/>
    </location>
</feature>
<feature type="compositionally biased region" description="Acidic residues" evidence="2">
    <location>
        <begin position="555"/>
        <end position="579"/>
    </location>
</feature>
<feature type="compositionally biased region" description="Low complexity" evidence="2">
    <location>
        <begin position="1525"/>
        <end position="1535"/>
    </location>
</feature>
<feature type="compositionally biased region" description="Polar residues" evidence="2">
    <location>
        <begin position="674"/>
        <end position="709"/>
    </location>
</feature>
<feature type="compositionally biased region" description="Polar residues" evidence="2">
    <location>
        <begin position="159"/>
        <end position="168"/>
    </location>
</feature>
<dbReference type="Proteomes" id="UP000009168">
    <property type="component" value="Unassembled WGS sequence"/>
</dbReference>
<feature type="compositionally biased region" description="Basic and acidic residues" evidence="2">
    <location>
        <begin position="932"/>
        <end position="954"/>
    </location>
</feature>
<feature type="compositionally biased region" description="Low complexity" evidence="2">
    <location>
        <begin position="1395"/>
        <end position="1417"/>
    </location>
</feature>
<feature type="region of interest" description="Disordered" evidence="2">
    <location>
        <begin position="555"/>
        <end position="775"/>
    </location>
</feature>
<feature type="compositionally biased region" description="Polar residues" evidence="2">
    <location>
        <begin position="604"/>
        <end position="622"/>
    </location>
</feature>
<dbReference type="RefSeq" id="XP_001011124.1">
    <property type="nucleotide sequence ID" value="XM_001011124.1"/>
</dbReference>
<evidence type="ECO:0000313" key="4">
    <source>
        <dbReference type="Proteomes" id="UP000009168"/>
    </source>
</evidence>
<feature type="compositionally biased region" description="Basic and acidic residues" evidence="2">
    <location>
        <begin position="865"/>
        <end position="876"/>
    </location>
</feature>
<feature type="compositionally biased region" description="Polar residues" evidence="2">
    <location>
        <begin position="1536"/>
        <end position="1549"/>
    </location>
</feature>
<feature type="compositionally biased region" description="Low complexity" evidence="2">
    <location>
        <begin position="251"/>
        <end position="282"/>
    </location>
</feature>
<gene>
    <name evidence="3" type="ORF">TTHERM_00144840</name>
</gene>
<feature type="compositionally biased region" description="Low complexity" evidence="2">
    <location>
        <begin position="502"/>
        <end position="518"/>
    </location>
</feature>
<evidence type="ECO:0000256" key="2">
    <source>
        <dbReference type="SAM" id="MobiDB-lite"/>
    </source>
</evidence>
<feature type="region of interest" description="Disordered" evidence="2">
    <location>
        <begin position="1283"/>
        <end position="1309"/>
    </location>
</feature>
<feature type="compositionally biased region" description="Polar residues" evidence="2">
    <location>
        <begin position="196"/>
        <end position="233"/>
    </location>
</feature>
<feature type="coiled-coil region" evidence="1">
    <location>
        <begin position="1097"/>
        <end position="1124"/>
    </location>
</feature>
<dbReference type="OMA" id="ISEITIV"/>
<dbReference type="KEGG" id="tet:TTHERM_00144840"/>
<sequence>MDDQKKVDNVVKIFAESLKESKDFPDSKIDNVARSIVQVLSQLYDPSKKEFRDKVNVLKMKLKGSRNNSARLALLQDKIQPADFVNLPQEKHNQEYFDSLISSNDSQSKPAPTQAPPTRVNNQAISNQIRGNAPPPRGISRPGGARVMPPQPNSFRPVIQQSQEQSADIQNEQNNNEEIQNLQKDNIEENNDAEQKQITPNASQQAKELSQQPPKQNQDNAQQIKKVTANQNIKAEETPEKVQTQQSKVNKQQPQIPTQQLKQVNQQADKPQIQQLAQQQQQEEGEEKDQEEQQQQQQNLQAPPPIARGPNPIAGRTIPQNQQSRLKQLPGQKKVQQQQVIDEDQKKSEQVKLPPVGNQLQEEQKPDTKLQPTQKTVQIQEKQNNSSQQQPIKNLPTKQNEDISKQSQKSQQPQSSSQTQPPVVQTQDINKQAADTLKAKQQQNAKNNLQNNQSIPPKQANQAPIQQTKQQQINQQSNQLQSMQNQQRAINQPQQSIPTNTQQQKLLLQQNQQQVQQQESYSDEEGECEDAHVSQLKSQLDDFKRTKQQLEAEYYDEQVLDNLSNEDDYSQYDDDESYEDPNKPRSDDRKNNQEDQYSDEYEVQQKQVSPQKQAENQKQTVKQVEATKDSKESNVKQKSYQENQKQDRTHEYQLHQQIENQKLQEELQKKQAQVSDTQLPKASQKANNPTHNSAQIQQQNTNHQIDTHFTTSQSSKQTQSKQKLEEMSDFEKIEFNPALRNEEFDDQNEEDVIHHIQNDQKNHNFDQKNGGFANPFQIQVPQKSHQRTLSSVVVKQEDQESIDRLKNVQVPVRQSVSPKANVIKSGSKKIVKGPDGEQIEVTNSDNEDFASDNMQNILQGLTDQEQSKKGTDKESTDELQGEEQEREDELLEGEEQKLYQDEINVDVDIPADFSQASEKKQNQLLKNSPLKETFEENESTKQQKSRKESTKSESQRINQKLQQQYEDDLDTNNAKDLSGEYESDGELKIQNYSSSQNARLQEENKQLKAKLRQILQDQSKREELNKRALIEKDKKNKLLESQVKETQDEIFIIKQYLDQIIEENLKQKQQYEEIKLSFGQNEHQLREELSQLKQKIKVEYTNEIQQLRSVNQVLIQNNEHLQSALDSLASDLEQKDLIIQKLTLHSSEQVNRSYQNINSKSLNYSSANTVQPPQQIIQQKAQPSSYIQQQQLQPAQISPQQINSINYPQQKQTEEQIEQQPIQNEEQEEENNHEEIEMNAQAELEIDLQQHPDNENDVDNNDGIDEQEHENIDKETAGLKNYEEEEEGVHNHQLNEDEGDDRQEGKHEEDIQDHRYDDLDQNAQQIQVQEQISQSSPVYHHISENQNLQQYDDAENFFNQLLPGTKQQTPILEPSPVQQQEVNKNITNQSGASATNNQTKSVNKKSNSNVNPSSKNQRQLPPNKKDSLSEQIVNLGGIIGDDIHNQSNSNFFDINSIPNVPTTSELRSSHNNKISNQKQIKNQIDLNPAENTFFSTENDFFNTVTSDKFNTSNISAIPNPFNSNNFFNNNFSNPFQEPQSNKAKNSKQTGQKRVRNTGGNLFS</sequence>
<keyword evidence="4" id="KW-1185">Reference proteome</keyword>
<keyword evidence="1" id="KW-0175">Coiled coil</keyword>
<feature type="compositionally biased region" description="Polar residues" evidence="2">
    <location>
        <begin position="119"/>
        <end position="130"/>
    </location>
</feature>
<feature type="region of interest" description="Disordered" evidence="2">
    <location>
        <begin position="1387"/>
        <end position="1426"/>
    </location>
</feature>
<feature type="coiled-coil region" evidence="1">
    <location>
        <begin position="997"/>
        <end position="1049"/>
    </location>
</feature>
<protein>
    <submittedName>
        <fullName evidence="3">Uncharacterized protein</fullName>
    </submittedName>
</protein>